<dbReference type="AlphaFoldDB" id="B3JEI3"/>
<evidence type="ECO:0000313" key="2">
    <source>
        <dbReference type="EMBL" id="EDV02628.1"/>
    </source>
</evidence>
<protein>
    <submittedName>
        <fullName evidence="2">Uncharacterized protein</fullName>
    </submittedName>
</protein>
<dbReference type="STRING" id="470145.BACCOP_00274"/>
<reference evidence="2 3" key="1">
    <citation type="submission" date="2008-04" db="EMBL/GenBank/DDBJ databases">
        <title>Draft genome sequence of Bacteroides coprocola (DSM 17136).</title>
        <authorList>
            <person name="Sudarsanam P."/>
            <person name="Ley R."/>
            <person name="Guruge J."/>
            <person name="Turnbaugh P.J."/>
            <person name="Mahowald M."/>
            <person name="Liep D."/>
            <person name="Gordon J."/>
        </authorList>
    </citation>
    <scope>NUCLEOTIDE SEQUENCE [LARGE SCALE GENOMIC DNA]</scope>
    <source>
        <strain evidence="2 3">DSM 17136</strain>
    </source>
</reference>
<sequence length="54" mass="6520">MLMSLSMMRMSASLPFWRVPFDESMPISFDNPFSNFMLKNMLLIRYITFLLFFI</sequence>
<dbReference type="HOGENOM" id="CLU_3040299_0_0_10"/>
<evidence type="ECO:0000313" key="1">
    <source>
        <dbReference type="EMBL" id="EDU99197.1"/>
    </source>
</evidence>
<proteinExistence type="predicted"/>
<gene>
    <name evidence="2" type="ORF">BACCOP_00274</name>
    <name evidence="1" type="ORF">BACCOP_03947</name>
</gene>
<dbReference type="EMBL" id="ABIY02000122">
    <property type="protein sequence ID" value="EDU99197.1"/>
    <property type="molecule type" value="Genomic_DNA"/>
</dbReference>
<dbReference type="EMBL" id="ABIY02000031">
    <property type="protein sequence ID" value="EDV02628.1"/>
    <property type="molecule type" value="Genomic_DNA"/>
</dbReference>
<comment type="caution">
    <text evidence="2">The sequence shown here is derived from an EMBL/GenBank/DDBJ whole genome shotgun (WGS) entry which is preliminary data.</text>
</comment>
<reference evidence="2 3" key="2">
    <citation type="submission" date="2008-04" db="EMBL/GenBank/DDBJ databases">
        <authorList>
            <person name="Fulton L."/>
            <person name="Clifton S."/>
            <person name="Fulton B."/>
            <person name="Xu J."/>
            <person name="Minx P."/>
            <person name="Pepin K.H."/>
            <person name="Johnson M."/>
            <person name="Thiruvilangam P."/>
            <person name="Bhonagiri V."/>
            <person name="Nash W.E."/>
            <person name="Mardis E.R."/>
            <person name="Wilson R.K."/>
        </authorList>
    </citation>
    <scope>NUCLEOTIDE SEQUENCE [LARGE SCALE GENOMIC DNA]</scope>
    <source>
        <strain evidence="2 3">DSM 17136</strain>
    </source>
</reference>
<name>B3JEI3_9BACT</name>
<accession>B3JEI3</accession>
<evidence type="ECO:0000313" key="3">
    <source>
        <dbReference type="Proteomes" id="UP000003146"/>
    </source>
</evidence>
<organism evidence="2 3">
    <name type="scientific">Phocaeicola coprocola DSM 17136</name>
    <dbReference type="NCBI Taxonomy" id="470145"/>
    <lineage>
        <taxon>Bacteria</taxon>
        <taxon>Pseudomonadati</taxon>
        <taxon>Bacteroidota</taxon>
        <taxon>Bacteroidia</taxon>
        <taxon>Bacteroidales</taxon>
        <taxon>Bacteroidaceae</taxon>
        <taxon>Phocaeicola</taxon>
    </lineage>
</organism>
<dbReference type="Proteomes" id="UP000003146">
    <property type="component" value="Unassembled WGS sequence"/>
</dbReference>